<feature type="region of interest" description="Disordered" evidence="1">
    <location>
        <begin position="40"/>
        <end position="60"/>
    </location>
</feature>
<accession>T1GYM3</accession>
<evidence type="ECO:0000313" key="3">
    <source>
        <dbReference type="Proteomes" id="UP000015102"/>
    </source>
</evidence>
<organism evidence="2 3">
    <name type="scientific">Megaselia scalaris</name>
    <name type="common">Humpbacked fly</name>
    <name type="synonym">Phora scalaris</name>
    <dbReference type="NCBI Taxonomy" id="36166"/>
    <lineage>
        <taxon>Eukaryota</taxon>
        <taxon>Metazoa</taxon>
        <taxon>Ecdysozoa</taxon>
        <taxon>Arthropoda</taxon>
        <taxon>Hexapoda</taxon>
        <taxon>Insecta</taxon>
        <taxon>Pterygota</taxon>
        <taxon>Neoptera</taxon>
        <taxon>Endopterygota</taxon>
        <taxon>Diptera</taxon>
        <taxon>Brachycera</taxon>
        <taxon>Muscomorpha</taxon>
        <taxon>Platypezoidea</taxon>
        <taxon>Phoridae</taxon>
        <taxon>Megaseliini</taxon>
        <taxon>Megaselia</taxon>
    </lineage>
</organism>
<dbReference type="EMBL" id="CAQQ02102469">
    <property type="status" value="NOT_ANNOTATED_CDS"/>
    <property type="molecule type" value="Genomic_DNA"/>
</dbReference>
<name>T1GYM3_MEGSC</name>
<keyword evidence="3" id="KW-1185">Reference proteome</keyword>
<dbReference type="EnsemblMetazoa" id="MESCA008957-RA">
    <property type="protein sequence ID" value="MESCA008957-PA"/>
    <property type="gene ID" value="MESCA008957"/>
</dbReference>
<sequence>MNVKSKFPLFRVYILSYFPLYTINTRTGANSLLLAAANNQGPKQGNGKELDPETNVPWKL</sequence>
<dbReference type="HOGENOM" id="CLU_2944340_0_0_1"/>
<protein>
    <submittedName>
        <fullName evidence="2">Uncharacterized protein</fullName>
    </submittedName>
</protein>
<proteinExistence type="predicted"/>
<dbReference type="Proteomes" id="UP000015102">
    <property type="component" value="Unassembled WGS sequence"/>
</dbReference>
<dbReference type="EMBL" id="CAQQ02102468">
    <property type="status" value="NOT_ANNOTATED_CDS"/>
    <property type="molecule type" value="Genomic_DNA"/>
</dbReference>
<reference evidence="2" key="2">
    <citation type="submission" date="2015-06" db="UniProtKB">
        <authorList>
            <consortium name="EnsemblMetazoa"/>
        </authorList>
    </citation>
    <scope>IDENTIFICATION</scope>
</reference>
<reference evidence="3" key="1">
    <citation type="submission" date="2013-02" db="EMBL/GenBank/DDBJ databases">
        <authorList>
            <person name="Hughes D."/>
        </authorList>
    </citation>
    <scope>NUCLEOTIDE SEQUENCE</scope>
    <source>
        <strain>Durham</strain>
        <strain evidence="3">NC isolate 2 -- Noor lab</strain>
    </source>
</reference>
<dbReference type="AlphaFoldDB" id="T1GYM3"/>
<evidence type="ECO:0000313" key="2">
    <source>
        <dbReference type="EnsemblMetazoa" id="MESCA008957-PA"/>
    </source>
</evidence>
<evidence type="ECO:0000256" key="1">
    <source>
        <dbReference type="SAM" id="MobiDB-lite"/>
    </source>
</evidence>